<dbReference type="Pfam" id="PF01740">
    <property type="entry name" value="STAS"/>
    <property type="match status" value="1"/>
</dbReference>
<keyword evidence="3" id="KW-1185">Reference proteome</keyword>
<dbReference type="PANTHER" id="PTHR33495">
    <property type="entry name" value="ANTI-SIGMA FACTOR ANTAGONIST TM_1081-RELATED-RELATED"/>
    <property type="match status" value="1"/>
</dbReference>
<accession>A0ABW0X703</accession>
<organism evidence="2 3">
    <name type="scientific">Kitasatospora misakiensis</name>
    <dbReference type="NCBI Taxonomy" id="67330"/>
    <lineage>
        <taxon>Bacteria</taxon>
        <taxon>Bacillati</taxon>
        <taxon>Actinomycetota</taxon>
        <taxon>Actinomycetes</taxon>
        <taxon>Kitasatosporales</taxon>
        <taxon>Streptomycetaceae</taxon>
        <taxon>Kitasatospora</taxon>
    </lineage>
</organism>
<feature type="domain" description="STAS" evidence="1">
    <location>
        <begin position="1"/>
        <end position="83"/>
    </location>
</feature>
<protein>
    <submittedName>
        <fullName evidence="2">STAS domain-containing protein</fullName>
    </submittedName>
</protein>
<sequence length="85" mass="9018">MEKALDSALSAGLPRLVVDLSGLEFCDSTGVNALLRTRLGTQAARIELLLVAPRAQTRRLLDVTGTAEIFVIRPSVRAALDGSAE</sequence>
<dbReference type="InterPro" id="IPR002645">
    <property type="entry name" value="STAS_dom"/>
</dbReference>
<evidence type="ECO:0000313" key="3">
    <source>
        <dbReference type="Proteomes" id="UP001595975"/>
    </source>
</evidence>
<dbReference type="Proteomes" id="UP001595975">
    <property type="component" value="Unassembled WGS sequence"/>
</dbReference>
<dbReference type="PROSITE" id="PS50801">
    <property type="entry name" value="STAS"/>
    <property type="match status" value="1"/>
</dbReference>
<reference evidence="3" key="1">
    <citation type="journal article" date="2019" name="Int. J. Syst. Evol. Microbiol.">
        <title>The Global Catalogue of Microorganisms (GCM) 10K type strain sequencing project: providing services to taxonomists for standard genome sequencing and annotation.</title>
        <authorList>
            <consortium name="The Broad Institute Genomics Platform"/>
            <consortium name="The Broad Institute Genome Sequencing Center for Infectious Disease"/>
            <person name="Wu L."/>
            <person name="Ma J."/>
        </authorList>
    </citation>
    <scope>NUCLEOTIDE SEQUENCE [LARGE SCALE GENOMIC DNA]</scope>
    <source>
        <strain evidence="3">CGMCC 4.1437</strain>
    </source>
</reference>
<dbReference type="SUPFAM" id="SSF52091">
    <property type="entry name" value="SpoIIaa-like"/>
    <property type="match status" value="1"/>
</dbReference>
<evidence type="ECO:0000259" key="1">
    <source>
        <dbReference type="PROSITE" id="PS50801"/>
    </source>
</evidence>
<evidence type="ECO:0000313" key="2">
    <source>
        <dbReference type="EMBL" id="MFC5664285.1"/>
    </source>
</evidence>
<dbReference type="RefSeq" id="WP_380226046.1">
    <property type="nucleotide sequence ID" value="NZ_JBHSOF010000016.1"/>
</dbReference>
<dbReference type="PANTHER" id="PTHR33495:SF2">
    <property type="entry name" value="ANTI-SIGMA FACTOR ANTAGONIST TM_1081-RELATED"/>
    <property type="match status" value="1"/>
</dbReference>
<name>A0ABW0X703_9ACTN</name>
<comment type="caution">
    <text evidence="2">The sequence shown here is derived from an EMBL/GenBank/DDBJ whole genome shotgun (WGS) entry which is preliminary data.</text>
</comment>
<gene>
    <name evidence="2" type="ORF">ACFP3U_14990</name>
</gene>
<dbReference type="InterPro" id="IPR036513">
    <property type="entry name" value="STAS_dom_sf"/>
</dbReference>
<dbReference type="EMBL" id="JBHSOF010000016">
    <property type="protein sequence ID" value="MFC5664285.1"/>
    <property type="molecule type" value="Genomic_DNA"/>
</dbReference>
<dbReference type="Gene3D" id="3.30.750.24">
    <property type="entry name" value="STAS domain"/>
    <property type="match status" value="1"/>
</dbReference>
<dbReference type="CDD" id="cd07043">
    <property type="entry name" value="STAS_anti-anti-sigma_factors"/>
    <property type="match status" value="1"/>
</dbReference>
<proteinExistence type="predicted"/>